<proteinExistence type="predicted"/>
<dbReference type="EMBL" id="SHKV01000001">
    <property type="protein sequence ID" value="RZU30471.1"/>
    <property type="molecule type" value="Genomic_DNA"/>
</dbReference>
<organism evidence="1 2">
    <name type="scientific">Blastococcus saxobsidens</name>
    <dbReference type="NCBI Taxonomy" id="138336"/>
    <lineage>
        <taxon>Bacteria</taxon>
        <taxon>Bacillati</taxon>
        <taxon>Actinomycetota</taxon>
        <taxon>Actinomycetes</taxon>
        <taxon>Geodermatophilales</taxon>
        <taxon>Geodermatophilaceae</taxon>
        <taxon>Blastococcus</taxon>
    </lineage>
</organism>
<protein>
    <submittedName>
        <fullName evidence="1">Uncharacterized protein</fullName>
    </submittedName>
</protein>
<gene>
    <name evidence="1" type="ORF">BKA19_0087</name>
</gene>
<evidence type="ECO:0000313" key="1">
    <source>
        <dbReference type="EMBL" id="RZU30471.1"/>
    </source>
</evidence>
<evidence type="ECO:0000313" key="2">
    <source>
        <dbReference type="Proteomes" id="UP000292507"/>
    </source>
</evidence>
<accession>A0A4Q7Y324</accession>
<sequence>MSARCPDAVPLAWQVLLGEAFRRCADAGYGRVEQRPDGGRLFEAFPGLEDAAADFIELALFGDGGAR</sequence>
<comment type="caution">
    <text evidence="1">The sequence shown here is derived from an EMBL/GenBank/DDBJ whole genome shotgun (WGS) entry which is preliminary data.</text>
</comment>
<dbReference type="Proteomes" id="UP000292507">
    <property type="component" value="Unassembled WGS sequence"/>
</dbReference>
<keyword evidence="2" id="KW-1185">Reference proteome</keyword>
<reference evidence="1 2" key="1">
    <citation type="submission" date="2019-02" db="EMBL/GenBank/DDBJ databases">
        <title>Sequencing the genomes of 1000 actinobacteria strains.</title>
        <authorList>
            <person name="Klenk H.-P."/>
        </authorList>
    </citation>
    <scope>NUCLEOTIDE SEQUENCE [LARGE SCALE GENOMIC DNA]</scope>
    <source>
        <strain evidence="1 2">DSM 44509</strain>
    </source>
</reference>
<dbReference type="OrthoDB" id="5197874at2"/>
<dbReference type="AlphaFoldDB" id="A0A4Q7Y324"/>
<name>A0A4Q7Y324_9ACTN</name>
<dbReference type="RefSeq" id="WP_104529768.1">
    <property type="nucleotide sequence ID" value="NZ_POQT01000033.1"/>
</dbReference>